<reference evidence="10" key="1">
    <citation type="submission" date="2020-11" db="EMBL/GenBank/DDBJ databases">
        <title>Sequencing the genomes of 1000 actinobacteria strains.</title>
        <authorList>
            <person name="Klenk H.-P."/>
        </authorList>
    </citation>
    <scope>NUCLEOTIDE SEQUENCE</scope>
    <source>
        <strain evidence="10">DSM 45356</strain>
    </source>
</reference>
<dbReference type="Pfam" id="PF00892">
    <property type="entry name" value="EamA"/>
    <property type="match status" value="1"/>
</dbReference>
<feature type="transmembrane region" description="Helical" evidence="8">
    <location>
        <begin position="100"/>
        <end position="117"/>
    </location>
</feature>
<feature type="transmembrane region" description="Helical" evidence="8">
    <location>
        <begin position="147"/>
        <end position="163"/>
    </location>
</feature>
<keyword evidence="6 8" id="KW-1133">Transmembrane helix</keyword>
<dbReference type="InterPro" id="IPR000620">
    <property type="entry name" value="EamA_dom"/>
</dbReference>
<comment type="caution">
    <text evidence="10">The sequence shown here is derived from an EMBL/GenBank/DDBJ whole genome shotgun (WGS) entry which is preliminary data.</text>
</comment>
<feature type="transmembrane region" description="Helical" evidence="8">
    <location>
        <begin position="240"/>
        <end position="257"/>
    </location>
</feature>
<dbReference type="PANTHER" id="PTHR22911">
    <property type="entry name" value="ACYL-MALONYL CONDENSING ENZYME-RELATED"/>
    <property type="match status" value="1"/>
</dbReference>
<evidence type="ECO:0000256" key="7">
    <source>
        <dbReference type="ARBA" id="ARBA00023136"/>
    </source>
</evidence>
<dbReference type="Proteomes" id="UP000622552">
    <property type="component" value="Unassembled WGS sequence"/>
</dbReference>
<evidence type="ECO:0000256" key="8">
    <source>
        <dbReference type="SAM" id="Phobius"/>
    </source>
</evidence>
<keyword evidence="5 8" id="KW-0812">Transmembrane</keyword>
<dbReference type="NCBIfam" id="TIGR00688">
    <property type="entry name" value="rarD"/>
    <property type="match status" value="1"/>
</dbReference>
<evidence type="ECO:0000256" key="2">
    <source>
        <dbReference type="ARBA" id="ARBA00007362"/>
    </source>
</evidence>
<dbReference type="InterPro" id="IPR004626">
    <property type="entry name" value="RarD"/>
</dbReference>
<evidence type="ECO:0000256" key="3">
    <source>
        <dbReference type="ARBA" id="ARBA00022448"/>
    </source>
</evidence>
<feature type="transmembrane region" description="Helical" evidence="8">
    <location>
        <begin position="263"/>
        <end position="281"/>
    </location>
</feature>
<feature type="transmembrane region" description="Helical" evidence="8">
    <location>
        <begin position="66"/>
        <end position="88"/>
    </location>
</feature>
<organism evidence="10 11">
    <name type="scientific">Longispora fulva</name>
    <dbReference type="NCBI Taxonomy" id="619741"/>
    <lineage>
        <taxon>Bacteria</taxon>
        <taxon>Bacillati</taxon>
        <taxon>Actinomycetota</taxon>
        <taxon>Actinomycetes</taxon>
        <taxon>Micromonosporales</taxon>
        <taxon>Micromonosporaceae</taxon>
        <taxon>Longispora</taxon>
    </lineage>
</organism>
<keyword evidence="3" id="KW-0813">Transport</keyword>
<evidence type="ECO:0000256" key="5">
    <source>
        <dbReference type="ARBA" id="ARBA00022692"/>
    </source>
</evidence>
<dbReference type="AlphaFoldDB" id="A0A8J7KZ27"/>
<dbReference type="RefSeq" id="WP_197006611.1">
    <property type="nucleotide sequence ID" value="NZ_BONS01000006.1"/>
</dbReference>
<feature type="transmembrane region" description="Helical" evidence="8">
    <location>
        <begin position="175"/>
        <end position="195"/>
    </location>
</feature>
<dbReference type="GO" id="GO:0005886">
    <property type="term" value="C:plasma membrane"/>
    <property type="evidence" value="ECO:0007669"/>
    <property type="project" value="UniProtKB-SubCell"/>
</dbReference>
<dbReference type="InterPro" id="IPR037185">
    <property type="entry name" value="EmrE-like"/>
</dbReference>
<evidence type="ECO:0000313" key="11">
    <source>
        <dbReference type="Proteomes" id="UP000622552"/>
    </source>
</evidence>
<sequence>MSELRRGYLFGLLAYVCWGFFPLYWHLLATAGPVEILAHRVLWSVVFVAGLLAVQRHWAWLRSLKLRTVLGITAAAVVLAVNWGFYIYGVNAHRVVETSLGYFINPLFNVLLGVLLLRERLRPWQWGALGVGAAAVGVLTYDYGHLPYIALTLATSFALYGFIKKRLGVPAAEGLFVESAVLALPALGYLVWLTADGKATFTGHGLGHTMLLLGGGAATAIPLLFFAGAANRLPLSTIGMLQYLAPVLQLGCGVLILDESLPPLRLAGFSLVWLALVIFTVDGLRTARRTRQATALAAAAA</sequence>
<evidence type="ECO:0000313" key="10">
    <source>
        <dbReference type="EMBL" id="MBG6140027.1"/>
    </source>
</evidence>
<proteinExistence type="inferred from homology"/>
<keyword evidence="11" id="KW-1185">Reference proteome</keyword>
<feature type="transmembrane region" description="Helical" evidence="8">
    <location>
        <begin position="7"/>
        <end position="25"/>
    </location>
</feature>
<dbReference type="SUPFAM" id="SSF103481">
    <property type="entry name" value="Multidrug resistance efflux transporter EmrE"/>
    <property type="match status" value="2"/>
</dbReference>
<comment type="subcellular location">
    <subcellularLocation>
        <location evidence="1">Cell membrane</location>
        <topology evidence="1">Multi-pass membrane protein</topology>
    </subcellularLocation>
</comment>
<dbReference type="EMBL" id="JADOUF010000001">
    <property type="protein sequence ID" value="MBG6140027.1"/>
    <property type="molecule type" value="Genomic_DNA"/>
</dbReference>
<feature type="transmembrane region" description="Helical" evidence="8">
    <location>
        <begin position="124"/>
        <end position="141"/>
    </location>
</feature>
<dbReference type="PANTHER" id="PTHR22911:SF137">
    <property type="entry name" value="SOLUTE CARRIER FAMILY 35 MEMBER G2-RELATED"/>
    <property type="match status" value="1"/>
</dbReference>
<feature type="transmembrane region" description="Helical" evidence="8">
    <location>
        <begin position="37"/>
        <end position="54"/>
    </location>
</feature>
<evidence type="ECO:0000259" key="9">
    <source>
        <dbReference type="Pfam" id="PF00892"/>
    </source>
</evidence>
<evidence type="ECO:0000256" key="4">
    <source>
        <dbReference type="ARBA" id="ARBA00022475"/>
    </source>
</evidence>
<protein>
    <submittedName>
        <fullName evidence="10">Chloramphenicol-sensitive protein RarD</fullName>
    </submittedName>
</protein>
<keyword evidence="7 8" id="KW-0472">Membrane</keyword>
<evidence type="ECO:0000256" key="1">
    <source>
        <dbReference type="ARBA" id="ARBA00004651"/>
    </source>
</evidence>
<evidence type="ECO:0000256" key="6">
    <source>
        <dbReference type="ARBA" id="ARBA00022989"/>
    </source>
</evidence>
<comment type="similarity">
    <text evidence="2">Belongs to the EamA transporter family.</text>
</comment>
<feature type="domain" description="EamA" evidence="9">
    <location>
        <begin position="6"/>
        <end position="139"/>
    </location>
</feature>
<accession>A0A8J7KZ27</accession>
<keyword evidence="4" id="KW-1003">Cell membrane</keyword>
<feature type="transmembrane region" description="Helical" evidence="8">
    <location>
        <begin position="207"/>
        <end position="228"/>
    </location>
</feature>
<name>A0A8J7KZ27_9ACTN</name>
<gene>
    <name evidence="10" type="ORF">IW245_006221</name>
</gene>